<protein>
    <recommendedName>
        <fullName evidence="1">DUF427 domain-containing protein</fullName>
    </recommendedName>
</protein>
<dbReference type="Proteomes" id="UP000654257">
    <property type="component" value="Unassembled WGS sequence"/>
</dbReference>
<accession>A0A917CRG9</accession>
<proteinExistence type="predicted"/>
<keyword evidence="3" id="KW-1185">Reference proteome</keyword>
<reference evidence="2" key="1">
    <citation type="journal article" date="2014" name="Int. J. Syst. Evol. Microbiol.">
        <title>Complete genome sequence of Corynebacterium casei LMG S-19264T (=DSM 44701T), isolated from a smear-ripened cheese.</title>
        <authorList>
            <consortium name="US DOE Joint Genome Institute (JGI-PGF)"/>
            <person name="Walter F."/>
            <person name="Albersmeier A."/>
            <person name="Kalinowski J."/>
            <person name="Ruckert C."/>
        </authorList>
    </citation>
    <scope>NUCLEOTIDE SEQUENCE</scope>
    <source>
        <strain evidence="2">CCM 7905</strain>
    </source>
</reference>
<name>A0A917CRG9_9NOCA</name>
<dbReference type="AlphaFoldDB" id="A0A917CRG9"/>
<evidence type="ECO:0000313" key="3">
    <source>
        <dbReference type="Proteomes" id="UP000654257"/>
    </source>
</evidence>
<dbReference type="PANTHER" id="PTHR43058:SF1">
    <property type="entry name" value="DUF427 DOMAIN-CONTAINING PROTEIN"/>
    <property type="match status" value="1"/>
</dbReference>
<dbReference type="PANTHER" id="PTHR43058">
    <property type="entry name" value="SLR0655 PROTEIN"/>
    <property type="match status" value="1"/>
</dbReference>
<dbReference type="Pfam" id="PF04248">
    <property type="entry name" value="NTP_transf_9"/>
    <property type="match status" value="1"/>
</dbReference>
<sequence length="146" mass="16461">MSDRSVSDRSSSERTVAPNGVIAVQPLNKRLRVTFAGQDVVDTTGAIHLLEKGHRPTYYIPLADVRSEYLEETDTSTVCPRKGTARYWSLVVGQQRSDDALWSYPNHYDDALDLSDYVSFYWDRVDEWFEDEAPITEPSTPAGSAL</sequence>
<reference evidence="2" key="2">
    <citation type="submission" date="2020-09" db="EMBL/GenBank/DDBJ databases">
        <authorList>
            <person name="Sun Q."/>
            <person name="Sedlacek I."/>
        </authorList>
    </citation>
    <scope>NUCLEOTIDE SEQUENCE</scope>
    <source>
        <strain evidence="2">CCM 7905</strain>
    </source>
</reference>
<dbReference type="InterPro" id="IPR038694">
    <property type="entry name" value="DUF427_sf"/>
</dbReference>
<comment type="caution">
    <text evidence="2">The sequence shown here is derived from an EMBL/GenBank/DDBJ whole genome shotgun (WGS) entry which is preliminary data.</text>
</comment>
<organism evidence="2 3">
    <name type="scientific">Rhodococcoides trifolii</name>
    <dbReference type="NCBI Taxonomy" id="908250"/>
    <lineage>
        <taxon>Bacteria</taxon>
        <taxon>Bacillati</taxon>
        <taxon>Actinomycetota</taxon>
        <taxon>Actinomycetes</taxon>
        <taxon>Mycobacteriales</taxon>
        <taxon>Nocardiaceae</taxon>
        <taxon>Rhodococcoides</taxon>
    </lineage>
</organism>
<dbReference type="InterPro" id="IPR007361">
    <property type="entry name" value="DUF427"/>
</dbReference>
<feature type="domain" description="DUF427" evidence="1">
    <location>
        <begin position="32"/>
        <end position="123"/>
    </location>
</feature>
<dbReference type="RefSeq" id="WP_188543186.1">
    <property type="nucleotide sequence ID" value="NZ_BMCU01000001.1"/>
</dbReference>
<evidence type="ECO:0000313" key="2">
    <source>
        <dbReference type="EMBL" id="GGF94884.1"/>
    </source>
</evidence>
<dbReference type="EMBL" id="BMCU01000001">
    <property type="protein sequence ID" value="GGF94884.1"/>
    <property type="molecule type" value="Genomic_DNA"/>
</dbReference>
<evidence type="ECO:0000259" key="1">
    <source>
        <dbReference type="Pfam" id="PF04248"/>
    </source>
</evidence>
<dbReference type="Gene3D" id="2.170.150.40">
    <property type="entry name" value="Domain of unknown function (DUF427)"/>
    <property type="match status" value="1"/>
</dbReference>
<gene>
    <name evidence="2" type="ORF">GCM10007304_05930</name>
</gene>